<comment type="caution">
    <text evidence="1">The sequence shown here is derived from an EMBL/GenBank/DDBJ whole genome shotgun (WGS) entry which is preliminary data.</text>
</comment>
<dbReference type="EMBL" id="QMNG01000003">
    <property type="protein sequence ID" value="RLC37560.1"/>
    <property type="molecule type" value="Genomic_DNA"/>
</dbReference>
<name>A0A420ZDB2_UNCK3</name>
<accession>A0A420ZDB2</accession>
<reference evidence="1 2" key="1">
    <citation type="submission" date="2018-06" db="EMBL/GenBank/DDBJ databases">
        <title>Extensive metabolic versatility and redundancy in microbially diverse, dynamic hydrothermal sediments.</title>
        <authorList>
            <person name="Dombrowski N."/>
            <person name="Teske A."/>
            <person name="Baker B.J."/>
        </authorList>
    </citation>
    <scope>NUCLEOTIDE SEQUENCE [LARGE SCALE GENOMIC DNA]</scope>
    <source>
        <strain evidence="1">B79_G16</strain>
    </source>
</reference>
<evidence type="ECO:0000313" key="1">
    <source>
        <dbReference type="EMBL" id="RLC37560.1"/>
    </source>
</evidence>
<organism evidence="1 2">
    <name type="scientific">candidate division Kazan bacterium</name>
    <dbReference type="NCBI Taxonomy" id="2202143"/>
    <lineage>
        <taxon>Bacteria</taxon>
        <taxon>Bacteria division Kazan-3B-28</taxon>
    </lineage>
</organism>
<evidence type="ECO:0000313" key="2">
    <source>
        <dbReference type="Proteomes" id="UP000281261"/>
    </source>
</evidence>
<protein>
    <submittedName>
        <fullName evidence="1">Uncharacterized protein</fullName>
    </submittedName>
</protein>
<dbReference type="AlphaFoldDB" id="A0A420ZDB2"/>
<dbReference type="Proteomes" id="UP000281261">
    <property type="component" value="Unassembled WGS sequence"/>
</dbReference>
<proteinExistence type="predicted"/>
<gene>
    <name evidence="1" type="ORF">DRH29_01690</name>
</gene>
<sequence length="443" mass="50593">MIIDEPSLAIRTKFFEDSIKPHLKYEPKGDDLSYWVSKGWEKWYLDVSNKEWERVMMIKQLCEELAKVDPNQLVALISVIGSEVDRDYVRTAPGGHAINKAFDSQDKESTVKAQLDQYKDLFESSFRLWSSVPYYYLKQLSNSKKVQLPEKVIGIGASDKLATIESSKVNVGRNNVAELAIGVNRMIRNAGGGHDRWEVTDEGTVILKDLGKAPLELTISDLNRHIKDLRKAIWIIEVGVALFLNHNPKIEIKLQRTQLFRIAEVRRSIERILIERWMKVVNLNVSDDKKNVSITLQYSPKVMGRKSQIYFGTAAAYDVIHVDFWGIYREQAFGAMAQIANSWKHNKWPMPNISVELLDDKGMCLGHPSYSSADVATLLQEGKTSQIRPQSGTMPDKKYVMTGEIRVPYGEGEKMARLWSVRNVLRQRLLILGAFSEDSNLRF</sequence>